<dbReference type="InterPro" id="IPR018494">
    <property type="entry name" value="Oxysterol-bd_CS"/>
</dbReference>
<evidence type="ECO:0000256" key="3">
    <source>
        <dbReference type="ARBA" id="ARBA00023055"/>
    </source>
</evidence>
<dbReference type="InterPro" id="IPR011993">
    <property type="entry name" value="PH-like_dom_sf"/>
</dbReference>
<dbReference type="eggNOG" id="KOG2210">
    <property type="taxonomic scope" value="Eukaryota"/>
</dbReference>
<dbReference type="InterPro" id="IPR001849">
    <property type="entry name" value="PH_domain"/>
</dbReference>
<feature type="region of interest" description="Disordered" evidence="7">
    <location>
        <begin position="470"/>
        <end position="560"/>
    </location>
</feature>
<feature type="region of interest" description="Disordered" evidence="7">
    <location>
        <begin position="320"/>
        <end position="384"/>
    </location>
</feature>
<dbReference type="PROSITE" id="PS50003">
    <property type="entry name" value="PH_DOMAIN"/>
    <property type="match status" value="1"/>
</dbReference>
<dbReference type="InterPro" id="IPR037239">
    <property type="entry name" value="OSBP_sf"/>
</dbReference>
<dbReference type="Pfam" id="PF01237">
    <property type="entry name" value="Oxysterol_BP"/>
    <property type="match status" value="2"/>
</dbReference>
<dbReference type="FunFam" id="1.10.287.2720:FF:000001">
    <property type="entry name" value="Oxysterol-binding OBPalpha"/>
    <property type="match status" value="1"/>
</dbReference>
<dbReference type="AlphaFoldDB" id="M4AIS3"/>
<dbReference type="Ensembl" id="ENSXMAT00000014387.2">
    <property type="protein sequence ID" value="ENSXMAP00000014367.2"/>
    <property type="gene ID" value="ENSXMAG00000014319.2"/>
</dbReference>
<dbReference type="Pfam" id="PF00169">
    <property type="entry name" value="PH"/>
    <property type="match status" value="1"/>
</dbReference>
<dbReference type="FunFam" id="2.40.160.120:FF:000002">
    <property type="entry name" value="Oxysterol-binding protein"/>
    <property type="match status" value="1"/>
</dbReference>
<keyword evidence="10" id="KW-1185">Reference proteome</keyword>
<dbReference type="SMART" id="SM00233">
    <property type="entry name" value="PH"/>
    <property type="match status" value="1"/>
</dbReference>
<dbReference type="HOGENOM" id="CLU_012334_3_1_1"/>
<feature type="region of interest" description="Disordered" evidence="7">
    <location>
        <begin position="671"/>
        <end position="696"/>
    </location>
</feature>
<feature type="region of interest" description="Disordered" evidence="7">
    <location>
        <begin position="885"/>
        <end position="919"/>
    </location>
</feature>
<reference evidence="10" key="1">
    <citation type="submission" date="2012-01" db="EMBL/GenBank/DDBJ databases">
        <authorList>
            <person name="Walter R."/>
            <person name="Schartl M."/>
            <person name="Warren W."/>
        </authorList>
    </citation>
    <scope>NUCLEOTIDE SEQUENCE [LARGE SCALE GENOMIC DNA]</scope>
    <source>
        <strain evidence="10">JP 163 A</strain>
    </source>
</reference>
<dbReference type="GO" id="GO:0015485">
    <property type="term" value="F:cholesterol binding"/>
    <property type="evidence" value="ECO:0007669"/>
    <property type="project" value="TreeGrafter"/>
</dbReference>
<evidence type="ECO:0000256" key="2">
    <source>
        <dbReference type="ARBA" id="ARBA00022553"/>
    </source>
</evidence>
<evidence type="ECO:0000256" key="6">
    <source>
        <dbReference type="RuleBase" id="RU003845"/>
    </source>
</evidence>
<protein>
    <recommendedName>
        <fullName evidence="6">Oxysterol-binding protein</fullName>
    </recommendedName>
</protein>
<dbReference type="Proteomes" id="UP000002852">
    <property type="component" value="Unassembled WGS sequence"/>
</dbReference>
<dbReference type="FunCoup" id="M4AIS3">
    <property type="interactions" value="266"/>
</dbReference>
<dbReference type="STRING" id="8083.ENSXMAP00000014367"/>
<dbReference type="Gene3D" id="2.40.160.120">
    <property type="match status" value="1"/>
</dbReference>
<keyword evidence="4" id="KW-0446">Lipid-binding</keyword>
<feature type="compositionally biased region" description="Acidic residues" evidence="7">
    <location>
        <begin position="543"/>
        <end position="560"/>
    </location>
</feature>
<feature type="compositionally biased region" description="Low complexity" evidence="7">
    <location>
        <begin position="470"/>
        <end position="482"/>
    </location>
</feature>
<evidence type="ECO:0000256" key="5">
    <source>
        <dbReference type="RuleBase" id="RU003844"/>
    </source>
</evidence>
<comment type="similarity">
    <text evidence="5">Belongs to the OSBP family.</text>
</comment>
<feature type="compositionally biased region" description="Low complexity" evidence="7">
    <location>
        <begin position="339"/>
        <end position="371"/>
    </location>
</feature>
<dbReference type="GO" id="GO:0016020">
    <property type="term" value="C:membrane"/>
    <property type="evidence" value="ECO:0007669"/>
    <property type="project" value="TreeGrafter"/>
</dbReference>
<dbReference type="OMA" id="ASCHAPR"/>
<evidence type="ECO:0000313" key="9">
    <source>
        <dbReference type="Ensembl" id="ENSXMAP00000014367.2"/>
    </source>
</evidence>
<reference evidence="9" key="3">
    <citation type="submission" date="2025-08" db="UniProtKB">
        <authorList>
            <consortium name="Ensembl"/>
        </authorList>
    </citation>
    <scope>IDENTIFICATION</scope>
    <source>
        <strain evidence="9">JP 163 A</strain>
    </source>
</reference>
<evidence type="ECO:0000313" key="10">
    <source>
        <dbReference type="Proteomes" id="UP000002852"/>
    </source>
</evidence>
<keyword evidence="1 6" id="KW-0813">Transport</keyword>
<dbReference type="SUPFAM" id="SSF50729">
    <property type="entry name" value="PH domain-like"/>
    <property type="match status" value="1"/>
</dbReference>
<dbReference type="FunFam" id="3.30.70.3490:FF:000001">
    <property type="entry name" value="Oxysterol-binding protein"/>
    <property type="match status" value="1"/>
</dbReference>
<feature type="compositionally biased region" description="Basic and acidic residues" evidence="7">
    <location>
        <begin position="320"/>
        <end position="338"/>
    </location>
</feature>
<dbReference type="CDD" id="cd13291">
    <property type="entry name" value="PH_ORP10_ORP11"/>
    <property type="match status" value="1"/>
</dbReference>
<dbReference type="SUPFAM" id="SSF144000">
    <property type="entry name" value="Oxysterol-binding protein-like"/>
    <property type="match status" value="1"/>
</dbReference>
<evidence type="ECO:0000256" key="1">
    <source>
        <dbReference type="ARBA" id="ARBA00022448"/>
    </source>
</evidence>
<dbReference type="PANTHER" id="PTHR10972">
    <property type="entry name" value="OXYSTEROL-BINDING PROTEIN-RELATED"/>
    <property type="match status" value="1"/>
</dbReference>
<dbReference type="GO" id="GO:0005829">
    <property type="term" value="C:cytosol"/>
    <property type="evidence" value="ECO:0007669"/>
    <property type="project" value="TreeGrafter"/>
</dbReference>
<feature type="domain" description="PH" evidence="8">
    <location>
        <begin position="220"/>
        <end position="317"/>
    </location>
</feature>
<dbReference type="GO" id="GO:0006869">
    <property type="term" value="P:lipid transport"/>
    <property type="evidence" value="ECO:0007669"/>
    <property type="project" value="UniProtKB-KW"/>
</dbReference>
<name>M4AIS3_XIPMA</name>
<dbReference type="Gene3D" id="2.30.29.30">
    <property type="entry name" value="Pleckstrin-homology domain (PH domain)/Phosphotyrosine-binding domain (PTB)"/>
    <property type="match status" value="1"/>
</dbReference>
<keyword evidence="2" id="KW-0597">Phosphoprotein</keyword>
<dbReference type="PANTHER" id="PTHR10972:SF47">
    <property type="entry name" value="OXYSTEROL-BINDING PROTEIN-RELATED PROTEIN 10"/>
    <property type="match status" value="1"/>
</dbReference>
<evidence type="ECO:0000259" key="8">
    <source>
        <dbReference type="PROSITE" id="PS50003"/>
    </source>
</evidence>
<sequence>MCRSCSCDNTLQSFGAKRDSSQGFPAFFFFFFLLCNIRGPVLSVEWECLRAALLSQQEKRWSRNILAQRTLLQRREQRLQHTEDYVSFPTHRGTLRPADEHPLPLLQLSGHSSLCLPHALLKSLHYRLLRRLHPHPPSSPLPPPLRQLSVAPKARMEKTLCSPGTNRANSSSSPRKPASRSGSHSPGSGSLGGSAGAGGGRGTVQGSGVSLQQQELHARRRQLEGVLSKYTNLIQGWQNRYFVLDPELGQLQYFINEQGKIQKPRGSLPLIGASVTTSDEAPYMFIVHSVNGELYKLKASDTKEQQFWINQLQACARRHSDSSAKVRKLKSSDEHLSVDRAGGAQDGSSSSGRTRSFSLLPHLTPSSSPSSQRHQGHSAAPSNIVTITHHKSPAAARRSRSQYPGQLLEVKEVMSQAEGQQKNLVHSIDSLPTKGPLSCLDQDLLLLKATSAATLSCLGECLNILQQTQSHSSQAPPQSHASQRNRGTPSDGVPVWTVPKSPSGEQLKNGGLTPLQSAERSPALRKRSLSPGAEHHPGLEDISPSEEVTDTEDNDEEDLGVLDDQRSVILHLLSQLKLGMDLTRVVLPTFILEKRSLLEMYANFMAHPDMFLSITAGATAEDRIVRFVEYYLTAFHEGRKGAVAKKPYNPVLGETFRCSWEVPRDKVKPLVRSNQGPAWEPGRGSNNSQQGEDSPEGSYRVRFVAEQVSHHPPVSGFYCECRERQMCVNAHVWTKSKFMGMSVGVSMVGEGVLCLLEHDEEYVFTLPCAYARSILTVPWVELGGKVSINCIKSGYSATVTFHTKPFYGGKVHRVTAEVKHNPTNTIVCKAQGEWNGTLEFTYSSGETKVIDTCKLPVIRKKLRPVERQGKMESRRLWQHVTKSLKEGNMEEATEHKHRLEESQRVEERKRAADNKPWKPKYFTKEGDGWIYNNPLWKST</sequence>
<feature type="compositionally biased region" description="Low complexity" evidence="7">
    <location>
        <begin position="166"/>
        <end position="188"/>
    </location>
</feature>
<dbReference type="InParanoid" id="M4AIS3"/>
<keyword evidence="3 6" id="KW-0445">Lipid transport</keyword>
<evidence type="ECO:0000256" key="7">
    <source>
        <dbReference type="SAM" id="MobiDB-lite"/>
    </source>
</evidence>
<evidence type="ECO:0000256" key="4">
    <source>
        <dbReference type="ARBA" id="ARBA00023121"/>
    </source>
</evidence>
<reference evidence="10" key="2">
    <citation type="journal article" date="2013" name="Nat. Genet.">
        <title>The genome of the platyfish, Xiphophorus maculatus, provides insights into evolutionary adaptation and several complex traits.</title>
        <authorList>
            <person name="Schartl M."/>
            <person name="Walter R.B."/>
            <person name="Shen Y."/>
            <person name="Garcia T."/>
            <person name="Catchen J."/>
            <person name="Amores A."/>
            <person name="Braasch I."/>
            <person name="Chalopin D."/>
            <person name="Volff J.N."/>
            <person name="Lesch K.P."/>
            <person name="Bisazza A."/>
            <person name="Minx P."/>
            <person name="Hillier L."/>
            <person name="Wilson R.K."/>
            <person name="Fuerstenberg S."/>
            <person name="Boore J."/>
            <person name="Searle S."/>
            <person name="Postlethwait J.H."/>
            <person name="Warren W.C."/>
        </authorList>
    </citation>
    <scope>NUCLEOTIDE SEQUENCE [LARGE SCALE GENOMIC DNA]</scope>
    <source>
        <strain evidence="10">JP 163 A</strain>
    </source>
</reference>
<dbReference type="Gene3D" id="1.10.287.2720">
    <property type="match status" value="1"/>
</dbReference>
<proteinExistence type="inferred from homology"/>
<accession>M4AIS3</accession>
<reference evidence="9" key="4">
    <citation type="submission" date="2025-09" db="UniProtKB">
        <authorList>
            <consortium name="Ensembl"/>
        </authorList>
    </citation>
    <scope>IDENTIFICATION</scope>
    <source>
        <strain evidence="9">JP 163 A</strain>
    </source>
</reference>
<feature type="region of interest" description="Disordered" evidence="7">
    <location>
        <begin position="160"/>
        <end position="216"/>
    </location>
</feature>
<dbReference type="GeneTree" id="ENSGT00940000157880"/>
<organism evidence="9 10">
    <name type="scientific">Xiphophorus maculatus</name>
    <name type="common">Southern platyfish</name>
    <name type="synonym">Platypoecilus maculatus</name>
    <dbReference type="NCBI Taxonomy" id="8083"/>
    <lineage>
        <taxon>Eukaryota</taxon>
        <taxon>Metazoa</taxon>
        <taxon>Chordata</taxon>
        <taxon>Craniata</taxon>
        <taxon>Vertebrata</taxon>
        <taxon>Euteleostomi</taxon>
        <taxon>Actinopterygii</taxon>
        <taxon>Neopterygii</taxon>
        <taxon>Teleostei</taxon>
        <taxon>Neoteleostei</taxon>
        <taxon>Acanthomorphata</taxon>
        <taxon>Ovalentaria</taxon>
        <taxon>Atherinomorphae</taxon>
        <taxon>Cyprinodontiformes</taxon>
        <taxon>Poeciliidae</taxon>
        <taxon>Poeciliinae</taxon>
        <taxon>Xiphophorus</taxon>
    </lineage>
</organism>
<dbReference type="Gene3D" id="3.30.70.3490">
    <property type="match status" value="1"/>
</dbReference>
<feature type="compositionally biased region" description="Gly residues" evidence="7">
    <location>
        <begin position="189"/>
        <end position="205"/>
    </location>
</feature>
<dbReference type="PROSITE" id="PS01013">
    <property type="entry name" value="OSBP"/>
    <property type="match status" value="1"/>
</dbReference>
<dbReference type="InterPro" id="IPR000648">
    <property type="entry name" value="Oxysterol-bd"/>
</dbReference>